<evidence type="ECO:0000256" key="1">
    <source>
        <dbReference type="SAM" id="MobiDB-lite"/>
    </source>
</evidence>
<dbReference type="Gene3D" id="1.20.900.10">
    <property type="entry name" value="Dbl homology (DH) domain"/>
    <property type="match status" value="1"/>
</dbReference>
<protein>
    <submittedName>
        <fullName evidence="4">Uncharacterized protein</fullName>
    </submittedName>
</protein>
<dbReference type="Gene3D" id="2.30.29.30">
    <property type="entry name" value="Pleckstrin-homology domain (PH domain)/Phosphotyrosine-binding domain (PTB)"/>
    <property type="match status" value="1"/>
</dbReference>
<feature type="compositionally biased region" description="Polar residues" evidence="1">
    <location>
        <begin position="16"/>
        <end position="39"/>
    </location>
</feature>
<dbReference type="InterPro" id="IPR033511">
    <property type="entry name" value="Cdc24/Scd1_PH_dom"/>
</dbReference>
<feature type="compositionally biased region" description="Polar residues" evidence="1">
    <location>
        <begin position="653"/>
        <end position="662"/>
    </location>
</feature>
<dbReference type="InterPro" id="IPR053026">
    <property type="entry name" value="CDC42_GEF"/>
</dbReference>
<dbReference type="PROSITE" id="PS50010">
    <property type="entry name" value="DH_2"/>
    <property type="match status" value="1"/>
</dbReference>
<dbReference type="SMART" id="SM00325">
    <property type="entry name" value="RhoGEF"/>
    <property type="match status" value="1"/>
</dbReference>
<feature type="region of interest" description="Disordered" evidence="1">
    <location>
        <begin position="16"/>
        <end position="43"/>
    </location>
</feature>
<dbReference type="Gene3D" id="3.10.20.90">
    <property type="entry name" value="Phosphatidylinositol 3-kinase Catalytic Subunit, Chain A, domain 1"/>
    <property type="match status" value="1"/>
</dbReference>
<dbReference type="Proteomes" id="UP001175261">
    <property type="component" value="Unassembled WGS sequence"/>
</dbReference>
<dbReference type="EMBL" id="JAPDFR010000009">
    <property type="protein sequence ID" value="KAK0382939.1"/>
    <property type="molecule type" value="Genomic_DNA"/>
</dbReference>
<dbReference type="GO" id="GO:0005634">
    <property type="term" value="C:nucleus"/>
    <property type="evidence" value="ECO:0007669"/>
    <property type="project" value="TreeGrafter"/>
</dbReference>
<comment type="caution">
    <text evidence="4">The sequence shown here is derived from an EMBL/GenBank/DDBJ whole genome shotgun (WGS) entry which is preliminary data.</text>
</comment>
<dbReference type="InterPro" id="IPR011993">
    <property type="entry name" value="PH-like_dom_sf"/>
</dbReference>
<dbReference type="PROSITE" id="PS00741">
    <property type="entry name" value="DH_1"/>
    <property type="match status" value="1"/>
</dbReference>
<dbReference type="Pfam" id="PF15411">
    <property type="entry name" value="PH_10"/>
    <property type="match status" value="1"/>
</dbReference>
<dbReference type="PROSITE" id="PS51745">
    <property type="entry name" value="PB1"/>
    <property type="match status" value="1"/>
</dbReference>
<dbReference type="GO" id="GO:0035556">
    <property type="term" value="P:intracellular signal transduction"/>
    <property type="evidence" value="ECO:0007669"/>
    <property type="project" value="InterPro"/>
</dbReference>
<dbReference type="Pfam" id="PF06395">
    <property type="entry name" value="CDC24"/>
    <property type="match status" value="1"/>
</dbReference>
<feature type="compositionally biased region" description="Pro residues" evidence="1">
    <location>
        <begin position="641"/>
        <end position="652"/>
    </location>
</feature>
<dbReference type="GO" id="GO:0005737">
    <property type="term" value="C:cytoplasm"/>
    <property type="evidence" value="ECO:0007669"/>
    <property type="project" value="TreeGrafter"/>
</dbReference>
<evidence type="ECO:0000313" key="4">
    <source>
        <dbReference type="EMBL" id="KAK0382939.1"/>
    </source>
</evidence>
<organism evidence="4 5">
    <name type="scientific">Sarocladium strictum</name>
    <name type="common">Black bundle disease fungus</name>
    <name type="synonym">Acremonium strictum</name>
    <dbReference type="NCBI Taxonomy" id="5046"/>
    <lineage>
        <taxon>Eukaryota</taxon>
        <taxon>Fungi</taxon>
        <taxon>Dikarya</taxon>
        <taxon>Ascomycota</taxon>
        <taxon>Pezizomycotina</taxon>
        <taxon>Sordariomycetes</taxon>
        <taxon>Hypocreomycetidae</taxon>
        <taxon>Hypocreales</taxon>
        <taxon>Sarocladiaceae</taxon>
        <taxon>Sarocladium</taxon>
    </lineage>
</organism>
<dbReference type="CDD" id="cd13246">
    <property type="entry name" value="PH_Scd1"/>
    <property type="match status" value="1"/>
</dbReference>
<dbReference type="AlphaFoldDB" id="A0AA39L3W1"/>
<proteinExistence type="predicted"/>
<dbReference type="InterPro" id="IPR035899">
    <property type="entry name" value="DBL_dom_sf"/>
</dbReference>
<accession>A0AA39L3W1</accession>
<dbReference type="GO" id="GO:0005085">
    <property type="term" value="F:guanyl-nucleotide exchange factor activity"/>
    <property type="evidence" value="ECO:0007669"/>
    <property type="project" value="InterPro"/>
</dbReference>
<dbReference type="PANTHER" id="PTHR47339:SF1">
    <property type="entry name" value="CELL DIVISION CONTROL PROTEIN 24"/>
    <property type="match status" value="1"/>
</dbReference>
<dbReference type="SUPFAM" id="SSF50729">
    <property type="entry name" value="PH domain-like"/>
    <property type="match status" value="1"/>
</dbReference>
<name>A0AA39L3W1_SARSR</name>
<dbReference type="PANTHER" id="PTHR47339">
    <property type="entry name" value="CELL DIVISION CONTROL PROTEIN 24"/>
    <property type="match status" value="1"/>
</dbReference>
<dbReference type="InterPro" id="IPR010481">
    <property type="entry name" value="Cdc24/Scd1_N"/>
</dbReference>
<dbReference type="GO" id="GO:0031106">
    <property type="term" value="P:septin ring organization"/>
    <property type="evidence" value="ECO:0007669"/>
    <property type="project" value="TreeGrafter"/>
</dbReference>
<feature type="domain" description="DH" evidence="2">
    <location>
        <begin position="231"/>
        <end position="405"/>
    </location>
</feature>
<reference evidence="4" key="1">
    <citation type="submission" date="2022-10" db="EMBL/GenBank/DDBJ databases">
        <title>Determination and structural analysis of whole genome sequence of Sarocladium strictum F4-1.</title>
        <authorList>
            <person name="Hu L."/>
            <person name="Jiang Y."/>
        </authorList>
    </citation>
    <scope>NUCLEOTIDE SEQUENCE</scope>
    <source>
        <strain evidence="4">F4-1</strain>
    </source>
</reference>
<dbReference type="Pfam" id="PF00564">
    <property type="entry name" value="PB1"/>
    <property type="match status" value="1"/>
</dbReference>
<dbReference type="InterPro" id="IPR001331">
    <property type="entry name" value="GDS_CDC24_CS"/>
</dbReference>
<dbReference type="CDD" id="cd00014">
    <property type="entry name" value="CH_SF"/>
    <property type="match status" value="1"/>
</dbReference>
<feature type="compositionally biased region" description="Polar residues" evidence="1">
    <location>
        <begin position="751"/>
        <end position="784"/>
    </location>
</feature>
<dbReference type="Pfam" id="PF00621">
    <property type="entry name" value="RhoGEF"/>
    <property type="match status" value="1"/>
</dbReference>
<sequence>MAHALLLRTDSSTAFNQFPQNVGSGSQPSMSNTPRASQLSGSTAFAGSSSSIASTVATATPQNGGNIVPTGNIINQKADASRSLYQICVSLKQRLSLVPGFEPYLEQLDPLDPVDPLWNLLRTGYPLLAIYNALQPTEPLKVEDLNASEAKKPKIAIFKFVQACMKELKVAPGDCFVITDLMGNDTSGFVKVIQVVNLVLDLAEERGLLMQSQPYPEDESMMPAVGGTMSYRDHIVKELVDTERKYVQDLENLHDLKRTLEQKGDVTGDVLHQIFLNINAILDFQRRFLIRVETTNTAAKENQRWGAPFVTYEEAFDIYQPFIANQRKAAHVAQQVFDKIQLSAHPVAADFNTLDGFLLKPMQRLVKYPLLLKDLAKKTDDMEVKSELVAGCDAAERVLHKANDAVNRDLLDEALEELIVRVDDWKNHKVESFGSLLLHGVYGVITGKSDQEKDYEIYLFESILLCCKEISPGKSKDKKDKTRSQGSKVRNKNAKLQLKGRIFMTNVTDVVSLSKPGLHSVQIWWKGDPGVENFTIRFTNEEAMKKWAHGLDIQRKENAPRMSAASPDAIAPDFAWTQAQASGLENPYLQQDDEDDEDHSNGAAPSQFPLPRMGSSSNLRQRSMTSESSQSLASIARAPAPRFPLPAPPPPLSLQTQNNGANSPGARAMDSYFSPIDHSPASSRTSTASGAFSSQGYNFPKTATPQPMWDDNNRYTAPAMPRAPSRDGPSPNPHTMNGRNTRGPSLPAMASRNSDAQQQRSRSYSTPDINAQSGNQPRSRQPSQGHVPAVPGIPQHLHPAHDSAIPRSNTGSPRNELPIRAQTQSPGVQRERLHGHSGSLGGQMGQFPSQPIYSRSGTPGPPAGSLRVDSAAANSRTVSPALGTATLPPPSAHSLSSPDMPLPTQLKVRVNCDSGNYVTLVVAFNITYQSLIDRIDAKLARFTASSIGKGMLKLRYRDEDGDFVTIQSDDDIQIAFMEWREGVRNMYSGGVGEIELFCVGDTS</sequence>
<dbReference type="InterPro" id="IPR001849">
    <property type="entry name" value="PH_domain"/>
</dbReference>
<dbReference type="SUPFAM" id="SSF54277">
    <property type="entry name" value="CAD &amp; PB1 domains"/>
    <property type="match status" value="1"/>
</dbReference>
<feature type="domain" description="PB1" evidence="3">
    <location>
        <begin position="903"/>
        <end position="1001"/>
    </location>
</feature>
<feature type="compositionally biased region" description="Polar residues" evidence="1">
    <location>
        <begin position="680"/>
        <end position="705"/>
    </location>
</feature>
<dbReference type="FunFam" id="3.10.20.90:FF:000176">
    <property type="entry name" value="Rho guanyl nucleotide exchange factor"/>
    <property type="match status" value="1"/>
</dbReference>
<dbReference type="SUPFAM" id="SSF48065">
    <property type="entry name" value="DBL homology domain (DH-domain)"/>
    <property type="match status" value="1"/>
</dbReference>
<dbReference type="CDD" id="cd05992">
    <property type="entry name" value="PB1"/>
    <property type="match status" value="1"/>
</dbReference>
<evidence type="ECO:0000259" key="2">
    <source>
        <dbReference type="PROSITE" id="PS50010"/>
    </source>
</evidence>
<feature type="region of interest" description="Disordered" evidence="1">
    <location>
        <begin position="588"/>
        <end position="875"/>
    </location>
</feature>
<keyword evidence="5" id="KW-1185">Reference proteome</keyword>
<dbReference type="InterPro" id="IPR000270">
    <property type="entry name" value="PB1_dom"/>
</dbReference>
<evidence type="ECO:0000313" key="5">
    <source>
        <dbReference type="Proteomes" id="UP001175261"/>
    </source>
</evidence>
<evidence type="ECO:0000259" key="3">
    <source>
        <dbReference type="PROSITE" id="PS51745"/>
    </source>
</evidence>
<gene>
    <name evidence="4" type="ORF">NLU13_8855</name>
</gene>
<feature type="compositionally biased region" description="Polar residues" evidence="1">
    <location>
        <begin position="614"/>
        <end position="633"/>
    </location>
</feature>
<feature type="compositionally biased region" description="Polar residues" evidence="1">
    <location>
        <begin position="846"/>
        <end position="857"/>
    </location>
</feature>
<dbReference type="GO" id="GO:0043332">
    <property type="term" value="C:mating projection tip"/>
    <property type="evidence" value="ECO:0007669"/>
    <property type="project" value="TreeGrafter"/>
</dbReference>
<dbReference type="InterPro" id="IPR000219">
    <property type="entry name" value="DH_dom"/>
</dbReference>
<dbReference type="CDD" id="cd00160">
    <property type="entry name" value="RhoGEF"/>
    <property type="match status" value="1"/>
</dbReference>
<dbReference type="GO" id="GO:0000935">
    <property type="term" value="C:division septum"/>
    <property type="evidence" value="ECO:0007669"/>
    <property type="project" value="TreeGrafter"/>
</dbReference>
<feature type="compositionally biased region" description="Polar residues" evidence="1">
    <location>
        <begin position="733"/>
        <end position="743"/>
    </location>
</feature>
<dbReference type="InterPro" id="IPR053793">
    <property type="entry name" value="PB1-like"/>
</dbReference>
<dbReference type="SMART" id="SM00233">
    <property type="entry name" value="PH"/>
    <property type="match status" value="1"/>
</dbReference>
<dbReference type="GO" id="GO:0030010">
    <property type="term" value="P:establishment of cell polarity"/>
    <property type="evidence" value="ECO:0007669"/>
    <property type="project" value="TreeGrafter"/>
</dbReference>